<proteinExistence type="predicted"/>
<feature type="transmembrane region" description="Helical" evidence="1">
    <location>
        <begin position="65"/>
        <end position="82"/>
    </location>
</feature>
<reference evidence="2 3" key="1">
    <citation type="submission" date="2018-04" db="EMBL/GenBank/DDBJ databases">
        <title>Genomic Encyclopedia of Type Strains, Phase IV (KMG-IV): sequencing the most valuable type-strain genomes for metagenomic binning, comparative biology and taxonomic classification.</title>
        <authorList>
            <person name="Goeker M."/>
        </authorList>
    </citation>
    <scope>NUCLEOTIDE SEQUENCE [LARGE SCALE GENOMIC DNA]</scope>
    <source>
        <strain evidence="2 3">DSM 28520</strain>
    </source>
</reference>
<organism evidence="2 3">
    <name type="scientific">Porphyromonas loveana</name>
    <dbReference type="NCBI Taxonomy" id="1884669"/>
    <lineage>
        <taxon>Bacteria</taxon>
        <taxon>Pseudomonadati</taxon>
        <taxon>Bacteroidota</taxon>
        <taxon>Bacteroidia</taxon>
        <taxon>Bacteroidales</taxon>
        <taxon>Porphyromonadaceae</taxon>
        <taxon>Porphyromonas</taxon>
    </lineage>
</organism>
<keyword evidence="1" id="KW-1133">Transmembrane helix</keyword>
<protein>
    <submittedName>
        <fullName evidence="2">Uncharacterized protein</fullName>
    </submittedName>
</protein>
<dbReference type="Proteomes" id="UP000245462">
    <property type="component" value="Unassembled WGS sequence"/>
</dbReference>
<feature type="transmembrane region" description="Helical" evidence="1">
    <location>
        <begin position="110"/>
        <end position="131"/>
    </location>
</feature>
<keyword evidence="1" id="KW-0812">Transmembrane</keyword>
<feature type="transmembrane region" description="Helical" evidence="1">
    <location>
        <begin position="27"/>
        <end position="53"/>
    </location>
</feature>
<dbReference type="AlphaFoldDB" id="A0A2U1FMB9"/>
<dbReference type="EMBL" id="QEKY01000003">
    <property type="protein sequence ID" value="PVZ13333.1"/>
    <property type="molecule type" value="Genomic_DNA"/>
</dbReference>
<comment type="caution">
    <text evidence="2">The sequence shown here is derived from an EMBL/GenBank/DDBJ whole genome shotgun (WGS) entry which is preliminary data.</text>
</comment>
<keyword evidence="1" id="KW-0472">Membrane</keyword>
<keyword evidence="3" id="KW-1185">Reference proteome</keyword>
<sequence length="132" mass="15160">MRKLIDYTFYRLYYVYKMKDPAPLASARMLVVLAVTALIYFTCTLALKVVFNISILDIHPNNPKLPLMTCIFGIGGIVYWRITRKYTEKYVSTILTPKFQGSKYNKRVKGWMIIVACLLCFFVLGISASVIV</sequence>
<name>A0A2U1FMB9_9PORP</name>
<evidence type="ECO:0000313" key="2">
    <source>
        <dbReference type="EMBL" id="PVZ13333.1"/>
    </source>
</evidence>
<accession>A0A2U1FMB9</accession>
<evidence type="ECO:0000313" key="3">
    <source>
        <dbReference type="Proteomes" id="UP000245462"/>
    </source>
</evidence>
<evidence type="ECO:0000256" key="1">
    <source>
        <dbReference type="SAM" id="Phobius"/>
    </source>
</evidence>
<gene>
    <name evidence="2" type="ORF">C7382_10326</name>
</gene>